<dbReference type="GO" id="GO:0004674">
    <property type="term" value="F:protein serine/threonine kinase activity"/>
    <property type="evidence" value="ECO:0007669"/>
    <property type="project" value="UniProtKB-KW"/>
</dbReference>
<evidence type="ECO:0000313" key="9">
    <source>
        <dbReference type="Proteomes" id="UP000038045"/>
    </source>
</evidence>
<dbReference type="GO" id="GO:0005634">
    <property type="term" value="C:nucleus"/>
    <property type="evidence" value="ECO:0007669"/>
    <property type="project" value="TreeGrafter"/>
</dbReference>
<keyword evidence="5 6" id="KW-0067">ATP-binding</keyword>
<name>A0A0N4ZPK8_PARTI</name>
<proteinExistence type="predicted"/>
<dbReference type="SUPFAM" id="SSF56112">
    <property type="entry name" value="Protein kinase-like (PK-like)"/>
    <property type="match status" value="1"/>
</dbReference>
<keyword evidence="4" id="KW-0418">Kinase</keyword>
<feature type="domain" description="Protein kinase" evidence="8">
    <location>
        <begin position="11"/>
        <end position="254"/>
    </location>
</feature>
<sequence length="682" mass="77363">MGRGNTLEKDYRNLKEIGRGGFGIVYKAIRNNDNKEVAIKIIDTTRVGATRLSQELKALRSLKSMHIVEFYDDFKEDDKHCIVMEYCSHGSLRQYIKEHGPLSDESAAFVLRQLALAVNIIHKANMMHRDLSTGNVLIYEISKEGSLFIKLADFGLATHLNINKTAATIVGTPGFIAPQVYERSYGPAADVYSLGCILYSMLTGKEPPRQQGELLESKDFYGLSNDAIELIENMLQPDPDRRIQLTQIQRAPFCNRALGITVSRDGYLSRERSVDSGHRSRSKGNSYLAQRSSLDRVRSHPNKPIIKRKTSNTKSDSAFESDTISHYNEKDLYSQVPKRQEKISQRSSRNILTDNNYRNNGTKTSNIVTNMSNLSLKTIGSVGFKKDNRTENIDWPLKINFLGTLSSLAKAGRFSVSNGTTFTYESIDSNNYIQVVMIVDQSNGINDQIVKLHFLNHKIELNESTYLSDELLNEKRPIIYRDLNDILQSRLAKECYTRISYCAKKFSGRVARVIINSPEGLPKATAKYMFNGDFRLILPDGRIAVQKVDSLSITCTDINNKTSSLSEEETFYYKSVRDFCLSYKNVSSLKFSSDKENLILPPDKYKLKYARDGKIAAIQTEDSRGTVRLLRESTTQKNVYIYTEKGGYEKRFVYKGQIESIPSNCRAMLQTLLKRKSSYCNS</sequence>
<evidence type="ECO:0000256" key="7">
    <source>
        <dbReference type="SAM" id="MobiDB-lite"/>
    </source>
</evidence>
<dbReference type="InterPro" id="IPR000719">
    <property type="entry name" value="Prot_kinase_dom"/>
</dbReference>
<feature type="compositionally biased region" description="Basic and acidic residues" evidence="7">
    <location>
        <begin position="269"/>
        <end position="278"/>
    </location>
</feature>
<feature type="compositionally biased region" description="Polar residues" evidence="7">
    <location>
        <begin position="283"/>
        <end position="292"/>
    </location>
</feature>
<organism evidence="9 10">
    <name type="scientific">Parastrongyloides trichosuri</name>
    <name type="common">Possum-specific nematode worm</name>
    <dbReference type="NCBI Taxonomy" id="131310"/>
    <lineage>
        <taxon>Eukaryota</taxon>
        <taxon>Metazoa</taxon>
        <taxon>Ecdysozoa</taxon>
        <taxon>Nematoda</taxon>
        <taxon>Chromadorea</taxon>
        <taxon>Rhabditida</taxon>
        <taxon>Tylenchina</taxon>
        <taxon>Panagrolaimomorpha</taxon>
        <taxon>Strongyloidoidea</taxon>
        <taxon>Strongyloididae</taxon>
        <taxon>Parastrongyloides</taxon>
    </lineage>
</organism>
<evidence type="ECO:0000256" key="2">
    <source>
        <dbReference type="ARBA" id="ARBA00022679"/>
    </source>
</evidence>
<dbReference type="STRING" id="131310.A0A0N4ZPK8"/>
<dbReference type="InterPro" id="IPR017441">
    <property type="entry name" value="Protein_kinase_ATP_BS"/>
</dbReference>
<dbReference type="PROSITE" id="PS00109">
    <property type="entry name" value="PROTEIN_KINASE_TYR"/>
    <property type="match status" value="1"/>
</dbReference>
<keyword evidence="3 6" id="KW-0547">Nucleotide-binding</keyword>
<dbReference type="WBParaSite" id="PTRK_0001046600.1">
    <property type="protein sequence ID" value="PTRK_0001046600.1"/>
    <property type="gene ID" value="PTRK_0001046600"/>
</dbReference>
<evidence type="ECO:0000256" key="6">
    <source>
        <dbReference type="PROSITE-ProRule" id="PRU10141"/>
    </source>
</evidence>
<feature type="compositionally biased region" description="Basic residues" evidence="7">
    <location>
        <begin position="299"/>
        <end position="311"/>
    </location>
</feature>
<dbReference type="Pfam" id="PF00069">
    <property type="entry name" value="Pkinase"/>
    <property type="match status" value="1"/>
</dbReference>
<dbReference type="Pfam" id="PF18544">
    <property type="entry name" value="Polo_box_3"/>
    <property type="match status" value="1"/>
</dbReference>
<dbReference type="PROSITE" id="PS50011">
    <property type="entry name" value="PROTEIN_KINASE_DOM"/>
    <property type="match status" value="1"/>
</dbReference>
<keyword evidence="2" id="KW-0808">Transferase</keyword>
<evidence type="ECO:0000256" key="1">
    <source>
        <dbReference type="ARBA" id="ARBA00022527"/>
    </source>
</evidence>
<evidence type="ECO:0000259" key="8">
    <source>
        <dbReference type="PROSITE" id="PS50011"/>
    </source>
</evidence>
<dbReference type="Gene3D" id="3.30.1120.130">
    <property type="match status" value="1"/>
</dbReference>
<dbReference type="Proteomes" id="UP000038045">
    <property type="component" value="Unplaced"/>
</dbReference>
<dbReference type="PANTHER" id="PTHR24345:SF91">
    <property type="entry name" value="SERINE_THREONINE-PROTEIN KINASE PLK4"/>
    <property type="match status" value="1"/>
</dbReference>
<dbReference type="AlphaFoldDB" id="A0A0N4ZPK8"/>
<evidence type="ECO:0000256" key="4">
    <source>
        <dbReference type="ARBA" id="ARBA00022777"/>
    </source>
</evidence>
<dbReference type="Gene3D" id="1.10.510.10">
    <property type="entry name" value="Transferase(Phosphotransferase) domain 1"/>
    <property type="match status" value="1"/>
</dbReference>
<dbReference type="PANTHER" id="PTHR24345">
    <property type="entry name" value="SERINE/THREONINE-PROTEIN KINASE PLK"/>
    <property type="match status" value="1"/>
</dbReference>
<protein>
    <submittedName>
        <fullName evidence="10">Protein kinase domain-containing protein</fullName>
    </submittedName>
</protein>
<evidence type="ECO:0000256" key="5">
    <source>
        <dbReference type="ARBA" id="ARBA00022840"/>
    </source>
</evidence>
<reference evidence="10" key="1">
    <citation type="submission" date="2017-02" db="UniProtKB">
        <authorList>
            <consortium name="WormBaseParasite"/>
        </authorList>
    </citation>
    <scope>IDENTIFICATION</scope>
</reference>
<dbReference type="InterPro" id="IPR011009">
    <property type="entry name" value="Kinase-like_dom_sf"/>
</dbReference>
<feature type="compositionally biased region" description="Polar residues" evidence="7">
    <location>
        <begin position="312"/>
        <end position="321"/>
    </location>
</feature>
<dbReference type="InterPro" id="IPR008266">
    <property type="entry name" value="Tyr_kinase_AS"/>
</dbReference>
<keyword evidence="9" id="KW-1185">Reference proteome</keyword>
<feature type="region of interest" description="Disordered" evidence="7">
    <location>
        <begin position="269"/>
        <end position="321"/>
    </location>
</feature>
<dbReference type="GO" id="GO:0005524">
    <property type="term" value="F:ATP binding"/>
    <property type="evidence" value="ECO:0007669"/>
    <property type="project" value="UniProtKB-UniRule"/>
</dbReference>
<dbReference type="InterPro" id="IPR047108">
    <property type="entry name" value="Plk4-like_POLO_box_2_sf"/>
</dbReference>
<dbReference type="PROSITE" id="PS00107">
    <property type="entry name" value="PROTEIN_KINASE_ATP"/>
    <property type="match status" value="1"/>
</dbReference>
<evidence type="ECO:0000313" key="10">
    <source>
        <dbReference type="WBParaSite" id="PTRK_0001046600.1"/>
    </source>
</evidence>
<feature type="binding site" evidence="6">
    <location>
        <position position="40"/>
    </location>
    <ligand>
        <name>ATP</name>
        <dbReference type="ChEBI" id="CHEBI:30616"/>
    </ligand>
</feature>
<keyword evidence="1" id="KW-0723">Serine/threonine-protein kinase</keyword>
<dbReference type="InterPro" id="IPR040734">
    <property type="entry name" value="Zyg-1_PB2"/>
</dbReference>
<evidence type="ECO:0000256" key="3">
    <source>
        <dbReference type="ARBA" id="ARBA00022741"/>
    </source>
</evidence>
<accession>A0A0N4ZPK8</accession>